<dbReference type="Proteomes" id="UP000828941">
    <property type="component" value="Chromosome 12"/>
</dbReference>
<name>A0ACB9LAH4_BAUVA</name>
<dbReference type="EMBL" id="CM039437">
    <property type="protein sequence ID" value="KAI4306775.1"/>
    <property type="molecule type" value="Genomic_DNA"/>
</dbReference>
<organism evidence="1 2">
    <name type="scientific">Bauhinia variegata</name>
    <name type="common">Purple orchid tree</name>
    <name type="synonym">Phanera variegata</name>
    <dbReference type="NCBI Taxonomy" id="167791"/>
    <lineage>
        <taxon>Eukaryota</taxon>
        <taxon>Viridiplantae</taxon>
        <taxon>Streptophyta</taxon>
        <taxon>Embryophyta</taxon>
        <taxon>Tracheophyta</taxon>
        <taxon>Spermatophyta</taxon>
        <taxon>Magnoliopsida</taxon>
        <taxon>eudicotyledons</taxon>
        <taxon>Gunneridae</taxon>
        <taxon>Pentapetalae</taxon>
        <taxon>rosids</taxon>
        <taxon>fabids</taxon>
        <taxon>Fabales</taxon>
        <taxon>Fabaceae</taxon>
        <taxon>Cercidoideae</taxon>
        <taxon>Cercideae</taxon>
        <taxon>Bauhiniinae</taxon>
        <taxon>Bauhinia</taxon>
    </lineage>
</organism>
<keyword evidence="2" id="KW-1185">Reference proteome</keyword>
<protein>
    <submittedName>
        <fullName evidence="1">Uncharacterized protein</fullName>
    </submittedName>
</protein>
<evidence type="ECO:0000313" key="1">
    <source>
        <dbReference type="EMBL" id="KAI4306775.1"/>
    </source>
</evidence>
<sequence length="102" mass="11569">MRMFWSPGRLFGIVQDNREKFNEFRLHSHSHQVFPSGMAGTNARCISNAIDILLNYLYLGFVPRTPSTIMDLELLGLGWAGPRCVSRSEGKLCMTYSRSISI</sequence>
<reference evidence="1 2" key="1">
    <citation type="journal article" date="2022" name="DNA Res.">
        <title>Chromosomal-level genome assembly of the orchid tree Bauhinia variegata (Leguminosae; Cercidoideae) supports the allotetraploid origin hypothesis of Bauhinia.</title>
        <authorList>
            <person name="Zhong Y."/>
            <person name="Chen Y."/>
            <person name="Zheng D."/>
            <person name="Pang J."/>
            <person name="Liu Y."/>
            <person name="Luo S."/>
            <person name="Meng S."/>
            <person name="Qian L."/>
            <person name="Wei D."/>
            <person name="Dai S."/>
            <person name="Zhou R."/>
        </authorList>
    </citation>
    <scope>NUCLEOTIDE SEQUENCE [LARGE SCALE GENOMIC DNA]</scope>
    <source>
        <strain evidence="1">BV-YZ2020</strain>
    </source>
</reference>
<proteinExistence type="predicted"/>
<comment type="caution">
    <text evidence="1">The sequence shown here is derived from an EMBL/GenBank/DDBJ whole genome shotgun (WGS) entry which is preliminary data.</text>
</comment>
<evidence type="ECO:0000313" key="2">
    <source>
        <dbReference type="Proteomes" id="UP000828941"/>
    </source>
</evidence>
<gene>
    <name evidence="1" type="ORF">L6164_030023</name>
</gene>
<accession>A0ACB9LAH4</accession>